<comment type="similarity">
    <text evidence="7">Belongs to the glycosyl hydrolase 24 family.</text>
</comment>
<dbReference type="RefSeq" id="WP_155093686.1">
    <property type="nucleotide sequence ID" value="NZ_WMIE01000001.1"/>
</dbReference>
<evidence type="ECO:0000256" key="7">
    <source>
        <dbReference type="RuleBase" id="RU003788"/>
    </source>
</evidence>
<evidence type="ECO:0000256" key="5">
    <source>
        <dbReference type="ARBA" id="ARBA00023200"/>
    </source>
</evidence>
<keyword evidence="9" id="KW-1185">Reference proteome</keyword>
<name>A0A6L6J8G8_9RHOB</name>
<dbReference type="HAMAP" id="MF_04110">
    <property type="entry name" value="ENDOLYSIN_T4"/>
    <property type="match status" value="1"/>
</dbReference>
<evidence type="ECO:0000313" key="8">
    <source>
        <dbReference type="EMBL" id="MTH76301.1"/>
    </source>
</evidence>
<keyword evidence="3 7" id="KW-0081">Bacteriolytic enzyme</keyword>
<dbReference type="GO" id="GO:0031640">
    <property type="term" value="P:killing of cells of another organism"/>
    <property type="evidence" value="ECO:0007669"/>
    <property type="project" value="UniProtKB-KW"/>
</dbReference>
<dbReference type="InterPro" id="IPR034690">
    <property type="entry name" value="Endolysin_T4_type"/>
</dbReference>
<evidence type="ECO:0000256" key="3">
    <source>
        <dbReference type="ARBA" id="ARBA00022638"/>
    </source>
</evidence>
<dbReference type="OrthoDB" id="5327667at2"/>
<dbReference type="GO" id="GO:0009253">
    <property type="term" value="P:peptidoglycan catabolic process"/>
    <property type="evidence" value="ECO:0007669"/>
    <property type="project" value="InterPro"/>
</dbReference>
<dbReference type="CDD" id="cd00737">
    <property type="entry name" value="lyz_endolysin_autolysin"/>
    <property type="match status" value="1"/>
</dbReference>
<dbReference type="GO" id="GO:0003796">
    <property type="term" value="F:lysozyme activity"/>
    <property type="evidence" value="ECO:0007669"/>
    <property type="project" value="UniProtKB-EC"/>
</dbReference>
<accession>A0A6L6J8G8</accession>
<keyword evidence="5" id="KW-1035">Host cytoplasm</keyword>
<keyword evidence="6 7" id="KW-0326">Glycosidase</keyword>
<gene>
    <name evidence="8" type="ORF">GL286_01000</name>
</gene>
<dbReference type="InterPro" id="IPR023346">
    <property type="entry name" value="Lysozyme-like_dom_sf"/>
</dbReference>
<dbReference type="InterPro" id="IPR023347">
    <property type="entry name" value="Lysozyme_dom_sf"/>
</dbReference>
<comment type="catalytic activity">
    <reaction evidence="1 7">
        <text>Hydrolysis of (1-&gt;4)-beta-linkages between N-acetylmuramic acid and N-acetyl-D-glucosamine residues in a peptidoglycan and between N-acetyl-D-glucosamine residues in chitodextrins.</text>
        <dbReference type="EC" id="3.2.1.17"/>
    </reaction>
</comment>
<reference evidence="8 9" key="1">
    <citation type="submission" date="2019-11" db="EMBL/GenBank/DDBJ databases">
        <authorList>
            <person name="Dong K."/>
        </authorList>
    </citation>
    <scope>NUCLEOTIDE SEQUENCE [LARGE SCALE GENOMIC DNA]</scope>
    <source>
        <strain evidence="8 9">NBRC 111993</strain>
    </source>
</reference>
<dbReference type="PANTHER" id="PTHR38107:SF3">
    <property type="entry name" value="LYSOZYME RRRD-RELATED"/>
    <property type="match status" value="1"/>
</dbReference>
<organism evidence="8 9">
    <name type="scientific">Paracoccus aestuariivivens</name>
    <dbReference type="NCBI Taxonomy" id="1820333"/>
    <lineage>
        <taxon>Bacteria</taxon>
        <taxon>Pseudomonadati</taxon>
        <taxon>Pseudomonadota</taxon>
        <taxon>Alphaproteobacteria</taxon>
        <taxon>Rhodobacterales</taxon>
        <taxon>Paracoccaceae</taxon>
        <taxon>Paracoccus</taxon>
    </lineage>
</organism>
<dbReference type="EC" id="3.2.1.17" evidence="7"/>
<dbReference type="EMBL" id="WMIE01000001">
    <property type="protein sequence ID" value="MTH76301.1"/>
    <property type="molecule type" value="Genomic_DNA"/>
</dbReference>
<sequence length="197" mass="20988">MKTNNAAFALIREFEGLRTTAYYDTGNVLTIGYGHTSAAGAPRVMAGMKITAAEAAEILTRDVVGAESDVAEMVKVPLTENQFGALVSFVFNLGRGQVASSTLLRKLNAGDYAGAAEQFGRWIYDDGVKLDGLIRRRAAERALFEAGAATPEHEMQTILAALGLYTSKIDGKWGPRSQAALDAFNLARDRIAALSGA</sequence>
<evidence type="ECO:0000256" key="2">
    <source>
        <dbReference type="ARBA" id="ARBA00022529"/>
    </source>
</evidence>
<dbReference type="SUPFAM" id="SSF53955">
    <property type="entry name" value="Lysozyme-like"/>
    <property type="match status" value="1"/>
</dbReference>
<evidence type="ECO:0000256" key="4">
    <source>
        <dbReference type="ARBA" id="ARBA00022801"/>
    </source>
</evidence>
<evidence type="ECO:0000256" key="6">
    <source>
        <dbReference type="ARBA" id="ARBA00023295"/>
    </source>
</evidence>
<proteinExistence type="inferred from homology"/>
<comment type="caution">
    <text evidence="8">The sequence shown here is derived from an EMBL/GenBank/DDBJ whole genome shotgun (WGS) entry which is preliminary data.</text>
</comment>
<dbReference type="Gene3D" id="1.10.530.40">
    <property type="match status" value="1"/>
</dbReference>
<dbReference type="InterPro" id="IPR033907">
    <property type="entry name" value="Endolysin_autolysin"/>
</dbReference>
<dbReference type="Proteomes" id="UP000478183">
    <property type="component" value="Unassembled WGS sequence"/>
</dbReference>
<evidence type="ECO:0000256" key="1">
    <source>
        <dbReference type="ARBA" id="ARBA00000632"/>
    </source>
</evidence>
<keyword evidence="4 7" id="KW-0378">Hydrolase</keyword>
<evidence type="ECO:0000313" key="9">
    <source>
        <dbReference type="Proteomes" id="UP000478183"/>
    </source>
</evidence>
<dbReference type="Pfam" id="PF00959">
    <property type="entry name" value="Phage_lysozyme"/>
    <property type="match status" value="1"/>
</dbReference>
<dbReference type="AlphaFoldDB" id="A0A6L6J8G8"/>
<dbReference type="PANTHER" id="PTHR38107">
    <property type="match status" value="1"/>
</dbReference>
<dbReference type="GO" id="GO:0016998">
    <property type="term" value="P:cell wall macromolecule catabolic process"/>
    <property type="evidence" value="ECO:0007669"/>
    <property type="project" value="InterPro"/>
</dbReference>
<protein>
    <recommendedName>
        <fullName evidence="7">Lysozyme</fullName>
        <ecNumber evidence="7">3.2.1.17</ecNumber>
    </recommendedName>
</protein>
<dbReference type="InterPro" id="IPR002196">
    <property type="entry name" value="Glyco_hydro_24"/>
</dbReference>
<dbReference type="InterPro" id="IPR051018">
    <property type="entry name" value="Bacteriophage_GH24"/>
</dbReference>
<dbReference type="GO" id="GO:0042742">
    <property type="term" value="P:defense response to bacterium"/>
    <property type="evidence" value="ECO:0007669"/>
    <property type="project" value="UniProtKB-KW"/>
</dbReference>
<keyword evidence="2 7" id="KW-0929">Antimicrobial</keyword>